<dbReference type="Proteomes" id="UP000325440">
    <property type="component" value="Unassembled WGS sequence"/>
</dbReference>
<organism evidence="1 2">
    <name type="scientific">Cinara cedri</name>
    <dbReference type="NCBI Taxonomy" id="506608"/>
    <lineage>
        <taxon>Eukaryota</taxon>
        <taxon>Metazoa</taxon>
        <taxon>Ecdysozoa</taxon>
        <taxon>Arthropoda</taxon>
        <taxon>Hexapoda</taxon>
        <taxon>Insecta</taxon>
        <taxon>Pterygota</taxon>
        <taxon>Neoptera</taxon>
        <taxon>Paraneoptera</taxon>
        <taxon>Hemiptera</taxon>
        <taxon>Sternorrhyncha</taxon>
        <taxon>Aphidomorpha</taxon>
        <taxon>Aphidoidea</taxon>
        <taxon>Aphididae</taxon>
        <taxon>Lachninae</taxon>
        <taxon>Cinara</taxon>
    </lineage>
</organism>
<protein>
    <submittedName>
        <fullName evidence="1">Uncharacterized protein</fullName>
    </submittedName>
</protein>
<dbReference type="AlphaFoldDB" id="A0A5E4MUL8"/>
<dbReference type="OrthoDB" id="6623961at2759"/>
<evidence type="ECO:0000313" key="2">
    <source>
        <dbReference type="Proteomes" id="UP000325440"/>
    </source>
</evidence>
<evidence type="ECO:0000313" key="1">
    <source>
        <dbReference type="EMBL" id="VVC33154.1"/>
    </source>
</evidence>
<sequence length="66" mass="7479">MGWELYLLPRDNLKTARDSLPGFSGKKEEDPAKFLCSVCEMLEEAKILKRKWIKVVAPQLKAEAGT</sequence>
<gene>
    <name evidence="1" type="ORF">CINCED_3A004007</name>
</gene>
<keyword evidence="2" id="KW-1185">Reference proteome</keyword>
<name>A0A5E4MUL8_9HEMI</name>
<proteinExistence type="predicted"/>
<dbReference type="EMBL" id="CABPRJ010000964">
    <property type="protein sequence ID" value="VVC33154.1"/>
    <property type="molecule type" value="Genomic_DNA"/>
</dbReference>
<reference evidence="1 2" key="1">
    <citation type="submission" date="2019-08" db="EMBL/GenBank/DDBJ databases">
        <authorList>
            <person name="Alioto T."/>
            <person name="Alioto T."/>
            <person name="Gomez Garrido J."/>
        </authorList>
    </citation>
    <scope>NUCLEOTIDE SEQUENCE [LARGE SCALE GENOMIC DNA]</scope>
</reference>
<accession>A0A5E4MUL8</accession>